<proteinExistence type="predicted"/>
<dbReference type="InterPro" id="IPR012337">
    <property type="entry name" value="RNaseH-like_sf"/>
</dbReference>
<dbReference type="Proteomes" id="UP001243009">
    <property type="component" value="Unassembled WGS sequence"/>
</dbReference>
<protein>
    <submittedName>
        <fullName evidence="2">Transposase</fullName>
    </submittedName>
</protein>
<dbReference type="InterPro" id="IPR038721">
    <property type="entry name" value="IS701-like_DDE_dom"/>
</dbReference>
<evidence type="ECO:0000313" key="2">
    <source>
        <dbReference type="EMBL" id="MDO9712852.1"/>
    </source>
</evidence>
<evidence type="ECO:0000259" key="1">
    <source>
        <dbReference type="Pfam" id="PF13546"/>
    </source>
</evidence>
<accession>A0ABT9E9H0</accession>
<name>A0ABT9E9H0_9PROT</name>
<evidence type="ECO:0000313" key="3">
    <source>
        <dbReference type="Proteomes" id="UP001243009"/>
    </source>
</evidence>
<dbReference type="SUPFAM" id="SSF53098">
    <property type="entry name" value="Ribonuclease H-like"/>
    <property type="match status" value="1"/>
</dbReference>
<keyword evidence="3" id="KW-1185">Reference proteome</keyword>
<feature type="domain" description="Transposase IS701-like DDE" evidence="1">
    <location>
        <begin position="24"/>
        <end position="84"/>
    </location>
</feature>
<reference evidence="2 3" key="1">
    <citation type="submission" date="2023-08" db="EMBL/GenBank/DDBJ databases">
        <title>The draft genome sequence of Paracraurococcus sp. LOR1-02.</title>
        <authorList>
            <person name="Kingkaew E."/>
            <person name="Tanasupawat S."/>
        </authorList>
    </citation>
    <scope>NUCLEOTIDE SEQUENCE [LARGE SCALE GENOMIC DNA]</scope>
    <source>
        <strain evidence="2 3">LOR1-02</strain>
    </source>
</reference>
<comment type="caution">
    <text evidence="2">The sequence shown here is derived from an EMBL/GenBank/DDBJ whole genome shotgun (WGS) entry which is preliminary data.</text>
</comment>
<dbReference type="Pfam" id="PF13546">
    <property type="entry name" value="DDE_5"/>
    <property type="match status" value="1"/>
</dbReference>
<organism evidence="2 3">
    <name type="scientific">Paracraurococcus lichenis</name>
    <dbReference type="NCBI Taxonomy" id="3064888"/>
    <lineage>
        <taxon>Bacteria</taxon>
        <taxon>Pseudomonadati</taxon>
        <taxon>Pseudomonadota</taxon>
        <taxon>Alphaproteobacteria</taxon>
        <taxon>Acetobacterales</taxon>
        <taxon>Roseomonadaceae</taxon>
        <taxon>Paracraurococcus</taxon>
    </lineage>
</organism>
<dbReference type="EMBL" id="JAUTWS010000060">
    <property type="protein sequence ID" value="MDO9712852.1"/>
    <property type="molecule type" value="Genomic_DNA"/>
</dbReference>
<sequence length="217" mass="24319">MPKPLESHDPVRHRLGNVTGPLCRLLDAWYMRGSVIRAALQRGHTIVGQVRRDTALFELPPPRAPGRRGRSRLYGAKLDDEAVARLPVSQHRIDGYGGRMARLRHCICRPRFLRGVIVQAVWCELHKGGGAWAKRRLLLSTDLALSAVEIVDAYSKRWTVEPLFAALKLTDGLGAMWQRSRTVLLRWLHLVQIGRVLLVLLTAKAEPEVVALVRLGG</sequence>
<gene>
    <name evidence="2" type="ORF">Q7A36_31260</name>
</gene>
<dbReference type="RefSeq" id="WP_305107712.1">
    <property type="nucleotide sequence ID" value="NZ_JAUTWS010000060.1"/>
</dbReference>